<dbReference type="SUPFAM" id="SSF54373">
    <property type="entry name" value="FAD-linked reductases, C-terminal domain"/>
    <property type="match status" value="1"/>
</dbReference>
<keyword evidence="19" id="KW-1185">Reference proteome</keyword>
<comment type="similarity">
    <text evidence="2 16">Belongs to the GMC oxidoreductase family.</text>
</comment>
<evidence type="ECO:0000256" key="9">
    <source>
        <dbReference type="ARBA" id="ARBA00023221"/>
    </source>
</evidence>
<evidence type="ECO:0000313" key="18">
    <source>
        <dbReference type="EMBL" id="GAA1550987.1"/>
    </source>
</evidence>
<evidence type="ECO:0000256" key="8">
    <source>
        <dbReference type="ARBA" id="ARBA00023166"/>
    </source>
</evidence>
<dbReference type="EMBL" id="BAAAPH010000001">
    <property type="protein sequence ID" value="GAA1550987.1"/>
    <property type="molecule type" value="Genomic_DNA"/>
</dbReference>
<dbReference type="Pfam" id="PF22500">
    <property type="entry name" value="GMC_oxred_C_1st"/>
    <property type="match status" value="1"/>
</dbReference>
<keyword evidence="7" id="KW-0443">Lipid metabolism</keyword>
<dbReference type="Pfam" id="PF00732">
    <property type="entry name" value="GMC_oxred_N"/>
    <property type="match status" value="1"/>
</dbReference>
<evidence type="ECO:0000256" key="12">
    <source>
        <dbReference type="ARBA" id="ARBA00049645"/>
    </source>
</evidence>
<keyword evidence="10" id="KW-0413">Isomerase</keyword>
<evidence type="ECO:0000256" key="13">
    <source>
        <dbReference type="ARBA" id="ARBA00049723"/>
    </source>
</evidence>
<keyword evidence="6" id="KW-0560">Oxidoreductase</keyword>
<dbReference type="InterPro" id="IPR007867">
    <property type="entry name" value="GMC_OxRtase_C"/>
</dbReference>
<keyword evidence="8" id="KW-1207">Sterol metabolism</keyword>
<dbReference type="RefSeq" id="WP_344231593.1">
    <property type="nucleotide sequence ID" value="NZ_BAAAPH010000001.1"/>
</dbReference>
<dbReference type="PANTHER" id="PTHR47470:SF1">
    <property type="entry name" value="FAD-DEPENDENT OXIDOREDUCTASE 2 FAD BINDING DOMAIN-CONTAINING PROTEIN"/>
    <property type="match status" value="1"/>
</dbReference>
<proteinExistence type="inferred from homology"/>
<keyword evidence="3" id="KW-0153">Cholesterol metabolism</keyword>
<evidence type="ECO:0000313" key="19">
    <source>
        <dbReference type="Proteomes" id="UP001501705"/>
    </source>
</evidence>
<evidence type="ECO:0000256" key="10">
    <source>
        <dbReference type="ARBA" id="ARBA00023235"/>
    </source>
</evidence>
<dbReference type="Pfam" id="PF05199">
    <property type="entry name" value="GMC_oxred_C"/>
    <property type="match status" value="1"/>
</dbReference>
<feature type="domain" description="Glucose-methanol-choline oxidoreductase N-terminal" evidence="17">
    <location>
        <begin position="155"/>
        <end position="178"/>
    </location>
</feature>
<evidence type="ECO:0000256" key="2">
    <source>
        <dbReference type="ARBA" id="ARBA00010790"/>
    </source>
</evidence>
<dbReference type="PROSITE" id="PS51318">
    <property type="entry name" value="TAT"/>
    <property type="match status" value="1"/>
</dbReference>
<evidence type="ECO:0000256" key="14">
    <source>
        <dbReference type="ARBA" id="ARBA00049744"/>
    </source>
</evidence>
<name>A0ABP4MVL8_9ACTN</name>
<gene>
    <name evidence="18" type="ORF">GCM10009804_04460</name>
</gene>
<evidence type="ECO:0000256" key="7">
    <source>
        <dbReference type="ARBA" id="ARBA00023098"/>
    </source>
</evidence>
<comment type="pathway">
    <text evidence="12">Steroid metabolism; cholesterol degradation.</text>
</comment>
<evidence type="ECO:0000256" key="3">
    <source>
        <dbReference type="ARBA" id="ARBA00022548"/>
    </source>
</evidence>
<dbReference type="EC" id="5.3.3.1" evidence="11"/>
<dbReference type="InterPro" id="IPR006311">
    <property type="entry name" value="TAT_signal"/>
</dbReference>
<evidence type="ECO:0000256" key="11">
    <source>
        <dbReference type="ARBA" id="ARBA00038856"/>
    </source>
</evidence>
<organism evidence="18 19">
    <name type="scientific">Kribbella hippodromi</name>
    <dbReference type="NCBI Taxonomy" id="434347"/>
    <lineage>
        <taxon>Bacteria</taxon>
        <taxon>Bacillati</taxon>
        <taxon>Actinomycetota</taxon>
        <taxon>Actinomycetes</taxon>
        <taxon>Propionibacteriales</taxon>
        <taxon>Kribbellaceae</taxon>
        <taxon>Kribbella</taxon>
    </lineage>
</organism>
<dbReference type="EC" id="1.1.3.6" evidence="13"/>
<evidence type="ECO:0000256" key="6">
    <source>
        <dbReference type="ARBA" id="ARBA00023002"/>
    </source>
</evidence>
<dbReference type="Gene3D" id="3.30.410.10">
    <property type="entry name" value="Cholesterol Oxidase, domain 2"/>
    <property type="match status" value="1"/>
</dbReference>
<evidence type="ECO:0000256" key="4">
    <source>
        <dbReference type="ARBA" id="ARBA00022630"/>
    </source>
</evidence>
<keyword evidence="9" id="KW-0753">Steroid metabolism</keyword>
<evidence type="ECO:0000259" key="17">
    <source>
        <dbReference type="PROSITE" id="PS00623"/>
    </source>
</evidence>
<keyword evidence="4 16" id="KW-0285">Flavoprotein</keyword>
<keyword evidence="5 16" id="KW-0274">FAD</keyword>
<comment type="cofactor">
    <cofactor evidence="1">
        <name>FAD</name>
        <dbReference type="ChEBI" id="CHEBI:57692"/>
    </cofactor>
</comment>
<sequence length="553" mass="59864">MINETAPSAWTRRRFAGLTALTAAAATGLTRIGPAAATPSTAAQTTTARSTTAPYTTALVVGTGYGSAVTALRLGEAGIRTTMIELGQQWTTAGPDGKVFCSTLNPDRRSMWFHRRTEAPLDTFLWLDVVNRDIGTPYAGVLDRIDYPNMGVYVGRGVGGGSLVNGGMAPTPQRAYFEKVLPQVDAAAMYARYFPLARRMLGVNTIDPRYLEKTPAYQYARVSRKHAHQAGFKTAVVPNVYSFDYLEREERKEVPRSALAGEVIYGNNHGKQSLDKTYLADAIGTGNVTIRTLTRVTTIRRYGKGYLVGLEQIDASGKVLKRSELACRYLFLGAGSVGTTELLLRARETGTLPDLPAAIGTGWGSNGNVMTARANHAWDPTGSLQSTIPTLAIDNWDDPVNPAFAEIAPLPVGLETWASLYLAITVNPERGHFTYNHATDRADLHWSAGQSAPSVRSAQALFDRINRATGTTYRRDLFTGNRAFAADFCYHPLGGCVLGQATDLYGRVIGHPNLYITDGSLIPGSLGVNPFVTITALAERNLSHLLTTDLKNR</sequence>
<dbReference type="SUPFAM" id="SSF51905">
    <property type="entry name" value="FAD/NAD(P)-binding domain"/>
    <property type="match status" value="1"/>
</dbReference>
<evidence type="ECO:0000256" key="1">
    <source>
        <dbReference type="ARBA" id="ARBA00001974"/>
    </source>
</evidence>
<dbReference type="InterPro" id="IPR000172">
    <property type="entry name" value="GMC_OxRdtase_N"/>
</dbReference>
<evidence type="ECO:0000256" key="16">
    <source>
        <dbReference type="RuleBase" id="RU003968"/>
    </source>
</evidence>
<accession>A0ABP4MVL8</accession>
<dbReference type="Gene3D" id="3.50.50.60">
    <property type="entry name" value="FAD/NAD(P)-binding domain"/>
    <property type="match status" value="1"/>
</dbReference>
<evidence type="ECO:0000256" key="5">
    <source>
        <dbReference type="ARBA" id="ARBA00022827"/>
    </source>
</evidence>
<evidence type="ECO:0000256" key="15">
    <source>
        <dbReference type="ARBA" id="ARBA00049778"/>
    </source>
</evidence>
<reference evidence="19" key="1">
    <citation type="journal article" date="2019" name="Int. J. Syst. Evol. Microbiol.">
        <title>The Global Catalogue of Microorganisms (GCM) 10K type strain sequencing project: providing services to taxonomists for standard genome sequencing and annotation.</title>
        <authorList>
            <consortium name="The Broad Institute Genomics Platform"/>
            <consortium name="The Broad Institute Genome Sequencing Center for Infectious Disease"/>
            <person name="Wu L."/>
            <person name="Ma J."/>
        </authorList>
    </citation>
    <scope>NUCLEOTIDE SEQUENCE [LARGE SCALE GENOMIC DNA]</scope>
    <source>
        <strain evidence="19">JCM 15572</strain>
    </source>
</reference>
<dbReference type="PROSITE" id="PS00623">
    <property type="entry name" value="GMC_OXRED_1"/>
    <property type="match status" value="1"/>
</dbReference>
<dbReference type="PANTHER" id="PTHR47470">
    <property type="entry name" value="CHOLESTEROL OXIDASE"/>
    <property type="match status" value="1"/>
</dbReference>
<dbReference type="Proteomes" id="UP001501705">
    <property type="component" value="Unassembled WGS sequence"/>
</dbReference>
<dbReference type="InterPro" id="IPR052542">
    <property type="entry name" value="Cholesterol_Oxidase"/>
</dbReference>
<protein>
    <recommendedName>
        <fullName evidence="14">Cholesterol oxidase</fullName>
        <ecNumber evidence="13">1.1.3.6</ecNumber>
        <ecNumber evidence="11">5.3.3.1</ecNumber>
    </recommendedName>
    <alternativeName>
        <fullName evidence="15">Cholesterol isomerase</fullName>
    </alternativeName>
</protein>
<comment type="caution">
    <text evidence="18">The sequence shown here is derived from an EMBL/GenBank/DDBJ whole genome shotgun (WGS) entry which is preliminary data.</text>
</comment>
<dbReference type="InterPro" id="IPR036188">
    <property type="entry name" value="FAD/NAD-bd_sf"/>
</dbReference>